<evidence type="ECO:0000313" key="12">
    <source>
        <dbReference type="Proteomes" id="UP000027284"/>
    </source>
</evidence>
<feature type="domain" description="Concentrative nucleoside transporter N-terminal" evidence="8">
    <location>
        <begin position="8"/>
        <end position="80"/>
    </location>
</feature>
<dbReference type="InterPro" id="IPR018270">
    <property type="entry name" value="C_nuclsd_transpt_met_bac"/>
</dbReference>
<dbReference type="PANTHER" id="PTHR10590">
    <property type="entry name" value="SODIUM/NUCLEOSIDE COTRANSPORTER"/>
    <property type="match status" value="1"/>
</dbReference>
<evidence type="ECO:0000259" key="10">
    <source>
        <dbReference type="Pfam" id="PF07670"/>
    </source>
</evidence>
<reference evidence="11 12" key="1">
    <citation type="submission" date="2014-04" db="EMBL/GenBank/DDBJ databases">
        <title>The Genome Sequence of Thermoanaerobaculum aquaticum MP-01, The First Cultivated Group 23 Acidobacterium.</title>
        <authorList>
            <person name="Stamps B.W."/>
            <person name="Losey N.A."/>
            <person name="Lawson P.A."/>
            <person name="Stevenson B.S."/>
        </authorList>
    </citation>
    <scope>NUCLEOTIDE SEQUENCE [LARGE SCALE GENOMIC DNA]</scope>
    <source>
        <strain evidence="11 12">MP-01</strain>
    </source>
</reference>
<feature type="transmembrane region" description="Helical" evidence="7">
    <location>
        <begin position="387"/>
        <end position="407"/>
    </location>
</feature>
<comment type="similarity">
    <text evidence="2 7">Belongs to the concentrative nucleoside transporter (CNT) (TC 2.A.41) family.</text>
</comment>
<evidence type="ECO:0000256" key="3">
    <source>
        <dbReference type="ARBA" id="ARBA00022475"/>
    </source>
</evidence>
<dbReference type="InterPro" id="IPR011642">
    <property type="entry name" value="Gate_dom"/>
</dbReference>
<comment type="caution">
    <text evidence="7">Lacks conserved residue(s) required for the propagation of feature annotation.</text>
</comment>
<keyword evidence="4 7" id="KW-0812">Transmembrane</keyword>
<keyword evidence="3" id="KW-1003">Cell membrane</keyword>
<evidence type="ECO:0000256" key="1">
    <source>
        <dbReference type="ARBA" id="ARBA00004651"/>
    </source>
</evidence>
<comment type="subcellular location">
    <subcellularLocation>
        <location evidence="1">Cell membrane</location>
        <topology evidence="1">Multi-pass membrane protein</topology>
    </subcellularLocation>
</comment>
<dbReference type="NCBIfam" id="TIGR00804">
    <property type="entry name" value="nupC"/>
    <property type="match status" value="1"/>
</dbReference>
<evidence type="ECO:0000256" key="4">
    <source>
        <dbReference type="ARBA" id="ARBA00022692"/>
    </source>
</evidence>
<keyword evidence="12" id="KW-1185">Reference proteome</keyword>
<organism evidence="11 12">
    <name type="scientific">Thermoanaerobaculum aquaticum</name>
    <dbReference type="NCBI Taxonomy" id="1312852"/>
    <lineage>
        <taxon>Bacteria</taxon>
        <taxon>Pseudomonadati</taxon>
        <taxon>Acidobacteriota</taxon>
        <taxon>Thermoanaerobaculia</taxon>
        <taxon>Thermoanaerobaculales</taxon>
        <taxon>Thermoanaerobaculaceae</taxon>
        <taxon>Thermoanaerobaculum</taxon>
    </lineage>
</organism>
<dbReference type="Proteomes" id="UP000027284">
    <property type="component" value="Unassembled WGS sequence"/>
</dbReference>
<feature type="transmembrane region" description="Helical" evidence="7">
    <location>
        <begin position="350"/>
        <end position="375"/>
    </location>
</feature>
<sequence>MERLVAALGLLCFLGLAYLFSVNRKAISWRTVLWGLGLQVAVAVLIIKVPAGFAFFSFLAKIARKFLEFSDAGSRFVFGDAFTEHFFAFKVLPTIIFVSSTMTLLYYYGVLQRVVEGIGWLMMRTMRTSGAESLCGAANIFVGQTEAPLFIRPYVPRLTNSELHAVMVTGFATMAAGVLAVYIGFGIPAEHLLAASVMGAPAGLVMSKLMFPETEEPETRGKAKTAIERSWVNPVDAAAAGATDGLKLALNVAAMLIAFLALLALLNGVLGLLGRAVGLPTLSLELIFSYLFAPAAWLLGIPWSECAQVGVLLGKKTVLNEFIAYLDLKAILENGSPMVGGALEARTVAISTYALCGFANIGSVAIQIGGIGALAPNRQGDLARLGVRALAAGTLANLANAAIAGILL</sequence>
<dbReference type="InterPro" id="IPR008276">
    <property type="entry name" value="C_nuclsd_transpt"/>
</dbReference>
<dbReference type="GO" id="GO:0005886">
    <property type="term" value="C:plasma membrane"/>
    <property type="evidence" value="ECO:0007669"/>
    <property type="project" value="UniProtKB-SubCell"/>
</dbReference>
<feature type="domain" description="Nucleoside transporter/FeoB GTPase Gate" evidence="10">
    <location>
        <begin position="88"/>
        <end position="186"/>
    </location>
</feature>
<keyword evidence="6 7" id="KW-0472">Membrane</keyword>
<evidence type="ECO:0000313" key="11">
    <source>
        <dbReference type="EMBL" id="KDA53208.1"/>
    </source>
</evidence>
<evidence type="ECO:0000259" key="8">
    <source>
        <dbReference type="Pfam" id="PF01773"/>
    </source>
</evidence>
<evidence type="ECO:0000256" key="5">
    <source>
        <dbReference type="ARBA" id="ARBA00022989"/>
    </source>
</evidence>
<dbReference type="RefSeq" id="WP_038050019.1">
    <property type="nucleotide sequence ID" value="NZ_JMFG01000025.1"/>
</dbReference>
<feature type="transmembrane region" description="Helical" evidence="7">
    <location>
        <begin position="40"/>
        <end position="60"/>
    </location>
</feature>
<accession>A0A062XQW2</accession>
<dbReference type="Pfam" id="PF01773">
    <property type="entry name" value="Nucleos_tra2_N"/>
    <property type="match status" value="1"/>
</dbReference>
<dbReference type="STRING" id="1312852.EG19_06900"/>
<evidence type="ECO:0000256" key="2">
    <source>
        <dbReference type="ARBA" id="ARBA00009033"/>
    </source>
</evidence>
<dbReference type="PANTHER" id="PTHR10590:SF4">
    <property type="entry name" value="SOLUTE CARRIER FAMILY 28 MEMBER 3"/>
    <property type="match status" value="1"/>
</dbReference>
<dbReference type="InterPro" id="IPR002668">
    <property type="entry name" value="CNT_N_dom"/>
</dbReference>
<dbReference type="GO" id="GO:0005415">
    <property type="term" value="F:nucleoside:sodium symporter activity"/>
    <property type="evidence" value="ECO:0007669"/>
    <property type="project" value="TreeGrafter"/>
</dbReference>
<protein>
    <recommendedName>
        <fullName evidence="7">Nucleoside permease</fullName>
    </recommendedName>
</protein>
<comment type="caution">
    <text evidence="11">The sequence shown here is derived from an EMBL/GenBank/DDBJ whole genome shotgun (WGS) entry which is preliminary data.</text>
</comment>
<feature type="transmembrane region" description="Helical" evidence="7">
    <location>
        <begin position="282"/>
        <end position="303"/>
    </location>
</feature>
<feature type="transmembrane region" description="Helical" evidence="7">
    <location>
        <begin position="87"/>
        <end position="108"/>
    </location>
</feature>
<dbReference type="InterPro" id="IPR011657">
    <property type="entry name" value="CNT_C_dom"/>
</dbReference>
<feature type="transmembrane region" description="Helical" evidence="7">
    <location>
        <begin position="163"/>
        <end position="185"/>
    </location>
</feature>
<evidence type="ECO:0000259" key="9">
    <source>
        <dbReference type="Pfam" id="PF07662"/>
    </source>
</evidence>
<dbReference type="OrthoDB" id="9766455at2"/>
<feature type="transmembrane region" description="Helical" evidence="7">
    <location>
        <begin position="248"/>
        <end position="270"/>
    </location>
</feature>
<dbReference type="EMBL" id="JMFG01000025">
    <property type="protein sequence ID" value="KDA53208.1"/>
    <property type="molecule type" value="Genomic_DNA"/>
</dbReference>
<feature type="domain" description="Concentrative nucleoside transporter C-terminal" evidence="9">
    <location>
        <begin position="191"/>
        <end position="405"/>
    </location>
</feature>
<name>A0A062XQW2_9BACT</name>
<keyword evidence="5 7" id="KW-1133">Transmembrane helix</keyword>
<proteinExistence type="inferred from homology"/>
<gene>
    <name evidence="11" type="ORF">EG19_06900</name>
</gene>
<keyword evidence="7" id="KW-0813">Transport</keyword>
<evidence type="ECO:0000256" key="6">
    <source>
        <dbReference type="ARBA" id="ARBA00023136"/>
    </source>
</evidence>
<evidence type="ECO:0000256" key="7">
    <source>
        <dbReference type="RuleBase" id="RU362018"/>
    </source>
</evidence>
<dbReference type="Pfam" id="PF07662">
    <property type="entry name" value="Nucleos_tra2_C"/>
    <property type="match status" value="1"/>
</dbReference>
<dbReference type="Pfam" id="PF07670">
    <property type="entry name" value="Gate"/>
    <property type="match status" value="1"/>
</dbReference>
<dbReference type="AlphaFoldDB" id="A0A062XQW2"/>